<dbReference type="EMBL" id="JACZKO010000048">
    <property type="protein sequence ID" value="MBE0562775.1"/>
    <property type="molecule type" value="Genomic_DNA"/>
</dbReference>
<keyword evidence="2" id="KW-0479">Metal-binding</keyword>
<dbReference type="GO" id="GO:0016020">
    <property type="term" value="C:membrane"/>
    <property type="evidence" value="ECO:0007669"/>
    <property type="project" value="TreeGrafter"/>
</dbReference>
<reference evidence="8" key="1">
    <citation type="submission" date="2020-09" db="EMBL/GenBank/DDBJ databases">
        <authorList>
            <person name="Dalcin Martins P."/>
        </authorList>
    </citation>
    <scope>NUCLEOTIDE SEQUENCE</scope>
    <source>
        <strain evidence="8">MAG47</strain>
    </source>
</reference>
<evidence type="ECO:0000256" key="6">
    <source>
        <dbReference type="RuleBase" id="RU003983"/>
    </source>
</evidence>
<dbReference type="PANTHER" id="PTHR22726:SF24">
    <property type="entry name" value="M48 FAMILY METALLOPEPTIDASE"/>
    <property type="match status" value="1"/>
</dbReference>
<keyword evidence="4 6" id="KW-0862">Zinc</keyword>
<dbReference type="CDD" id="cd07331">
    <property type="entry name" value="M48C_Oma1_like"/>
    <property type="match status" value="1"/>
</dbReference>
<evidence type="ECO:0000256" key="1">
    <source>
        <dbReference type="ARBA" id="ARBA00022670"/>
    </source>
</evidence>
<dbReference type="InterPro" id="IPR001915">
    <property type="entry name" value="Peptidase_M48"/>
</dbReference>
<reference evidence="8" key="2">
    <citation type="submission" date="2020-10" db="EMBL/GenBank/DDBJ databases">
        <title>Enrichment of novel Verrucomicrobia, Bacteroidetes and Krumholzibacteria in an oxygen-limited, methane- and iron-fed bioreactor inoculated with Bothnian Sea sediments.</title>
        <authorList>
            <person name="Martins P.D."/>
            <person name="de Jong A."/>
            <person name="Lenstra W.K."/>
            <person name="van Helmond N.A.G.M."/>
            <person name="Slomp C.P."/>
            <person name="Jetten M.S.M."/>
            <person name="Welte C.U."/>
            <person name="Rasigraf O."/>
        </authorList>
    </citation>
    <scope>NUCLEOTIDE SEQUENCE</scope>
    <source>
        <strain evidence="8">MAG47</strain>
    </source>
</reference>
<dbReference type="GO" id="GO:0051603">
    <property type="term" value="P:proteolysis involved in protein catabolic process"/>
    <property type="evidence" value="ECO:0007669"/>
    <property type="project" value="TreeGrafter"/>
</dbReference>
<dbReference type="PANTHER" id="PTHR22726">
    <property type="entry name" value="METALLOENDOPEPTIDASE OMA1"/>
    <property type="match status" value="1"/>
</dbReference>
<evidence type="ECO:0000256" key="4">
    <source>
        <dbReference type="ARBA" id="ARBA00022833"/>
    </source>
</evidence>
<dbReference type="Gene3D" id="3.30.2010.10">
    <property type="entry name" value="Metalloproteases ('zincins'), catalytic domain"/>
    <property type="match status" value="1"/>
</dbReference>
<evidence type="ECO:0000256" key="5">
    <source>
        <dbReference type="ARBA" id="ARBA00023049"/>
    </source>
</evidence>
<evidence type="ECO:0000313" key="8">
    <source>
        <dbReference type="EMBL" id="MBE0562775.1"/>
    </source>
</evidence>
<sequence>MRFVVSPGREGRRMAAAAAACFALGAAGCASDSTGLGLRLVPEEQVVAMGQQSWEQLRQQEPASKNAAYQRTAQQVAARLLTASGRNPAEWEVVVFASQEVNAFALPNKKIGVYEGMMKLAAGEAELAAVMGHEIGHVDENHAAERVNSQAATELGIGLAGAALGATSGTDPQAVSALLGLGAQYGLLLPYSRNQELEADRLGLYSMAAAGYNPRAAITLWQKMEAQGGRPPVFMSTHPGPDQRIQRFEQLMPEALRIYQRSGKAG</sequence>
<dbReference type="Proteomes" id="UP000642265">
    <property type="component" value="Unassembled WGS sequence"/>
</dbReference>
<organism evidence="8 9">
    <name type="scientific">Brucella anthropi</name>
    <name type="common">Ochrobactrum anthropi</name>
    <dbReference type="NCBI Taxonomy" id="529"/>
    <lineage>
        <taxon>Bacteria</taxon>
        <taxon>Pseudomonadati</taxon>
        <taxon>Pseudomonadota</taxon>
        <taxon>Alphaproteobacteria</taxon>
        <taxon>Hyphomicrobiales</taxon>
        <taxon>Brucellaceae</taxon>
        <taxon>Brucella/Ochrobactrum group</taxon>
        <taxon>Brucella</taxon>
    </lineage>
</organism>
<protein>
    <submittedName>
        <fullName evidence="8">M48 family metallopeptidase</fullName>
    </submittedName>
</protein>
<evidence type="ECO:0000259" key="7">
    <source>
        <dbReference type="Pfam" id="PF01435"/>
    </source>
</evidence>
<comment type="caution">
    <text evidence="8">The sequence shown here is derived from an EMBL/GenBank/DDBJ whole genome shotgun (WGS) entry which is preliminary data.</text>
</comment>
<comment type="similarity">
    <text evidence="6">Belongs to the peptidase M48 family.</text>
</comment>
<feature type="domain" description="Peptidase M48" evidence="7">
    <location>
        <begin position="70"/>
        <end position="250"/>
    </location>
</feature>
<evidence type="ECO:0000256" key="2">
    <source>
        <dbReference type="ARBA" id="ARBA00022723"/>
    </source>
</evidence>
<keyword evidence="3 6" id="KW-0378">Hydrolase</keyword>
<name>A0A8I0N846_BRUAN</name>
<proteinExistence type="inferred from homology"/>
<dbReference type="AlphaFoldDB" id="A0A8I0N846"/>
<dbReference type="Pfam" id="PF01435">
    <property type="entry name" value="Peptidase_M48"/>
    <property type="match status" value="1"/>
</dbReference>
<accession>A0A8I0N846</accession>
<dbReference type="InterPro" id="IPR051156">
    <property type="entry name" value="Mito/Outer_Membr_Metalloprot"/>
</dbReference>
<dbReference type="PROSITE" id="PS51257">
    <property type="entry name" value="PROKAR_LIPOPROTEIN"/>
    <property type="match status" value="1"/>
</dbReference>
<dbReference type="GO" id="GO:0046872">
    <property type="term" value="F:metal ion binding"/>
    <property type="evidence" value="ECO:0007669"/>
    <property type="project" value="UniProtKB-KW"/>
</dbReference>
<comment type="cofactor">
    <cofactor evidence="6">
        <name>Zn(2+)</name>
        <dbReference type="ChEBI" id="CHEBI:29105"/>
    </cofactor>
    <text evidence="6">Binds 1 zinc ion per subunit.</text>
</comment>
<gene>
    <name evidence="8" type="ORF">IH622_18445</name>
</gene>
<dbReference type="GO" id="GO:0004222">
    <property type="term" value="F:metalloendopeptidase activity"/>
    <property type="evidence" value="ECO:0007669"/>
    <property type="project" value="InterPro"/>
</dbReference>
<evidence type="ECO:0000256" key="3">
    <source>
        <dbReference type="ARBA" id="ARBA00022801"/>
    </source>
</evidence>
<keyword evidence="1 6" id="KW-0645">Protease</keyword>
<evidence type="ECO:0000313" key="9">
    <source>
        <dbReference type="Proteomes" id="UP000642265"/>
    </source>
</evidence>
<keyword evidence="5 6" id="KW-0482">Metalloprotease</keyword>